<evidence type="ECO:0000313" key="2">
    <source>
        <dbReference type="EMBL" id="CAF4363961.1"/>
    </source>
</evidence>
<protein>
    <submittedName>
        <fullName evidence="1">Uncharacterized protein</fullName>
    </submittedName>
</protein>
<comment type="caution">
    <text evidence="1">The sequence shown here is derived from an EMBL/GenBank/DDBJ whole genome shotgun (WGS) entry which is preliminary data.</text>
</comment>
<name>A0A815TDR7_9BILA</name>
<keyword evidence="3" id="KW-1185">Reference proteome</keyword>
<dbReference type="EMBL" id="CAJOBC010088054">
    <property type="protein sequence ID" value="CAF4363961.1"/>
    <property type="molecule type" value="Genomic_DNA"/>
</dbReference>
<accession>A0A815TDR7</accession>
<dbReference type="Proteomes" id="UP000681722">
    <property type="component" value="Unassembled WGS sequence"/>
</dbReference>
<proteinExistence type="predicted"/>
<reference evidence="1" key="1">
    <citation type="submission" date="2021-02" db="EMBL/GenBank/DDBJ databases">
        <authorList>
            <person name="Nowell W R."/>
        </authorList>
    </citation>
    <scope>NUCLEOTIDE SEQUENCE</scope>
</reference>
<evidence type="ECO:0000313" key="3">
    <source>
        <dbReference type="Proteomes" id="UP000663829"/>
    </source>
</evidence>
<evidence type="ECO:0000313" key="1">
    <source>
        <dbReference type="EMBL" id="CAF1502384.1"/>
    </source>
</evidence>
<organism evidence="1 3">
    <name type="scientific">Didymodactylos carnosus</name>
    <dbReference type="NCBI Taxonomy" id="1234261"/>
    <lineage>
        <taxon>Eukaryota</taxon>
        <taxon>Metazoa</taxon>
        <taxon>Spiralia</taxon>
        <taxon>Gnathifera</taxon>
        <taxon>Rotifera</taxon>
        <taxon>Eurotatoria</taxon>
        <taxon>Bdelloidea</taxon>
        <taxon>Philodinida</taxon>
        <taxon>Philodinidae</taxon>
        <taxon>Didymodactylos</taxon>
    </lineage>
</organism>
<sequence length="95" mass="10851">MPKLSKRRSNVVYIVFVNDDYVEISRDNHGSTQLDSFCDMFPAIEIETNVFVAHAHAYSQKSAEIKALILLYFVDSQYYKLTGIAKKTGDDLIRS</sequence>
<dbReference type="AlphaFoldDB" id="A0A815TDR7"/>
<dbReference type="EMBL" id="CAJNOQ010022532">
    <property type="protein sequence ID" value="CAF1502384.1"/>
    <property type="molecule type" value="Genomic_DNA"/>
</dbReference>
<dbReference type="Proteomes" id="UP000663829">
    <property type="component" value="Unassembled WGS sequence"/>
</dbReference>
<gene>
    <name evidence="1" type="ORF">GPM918_LOCUS36742</name>
    <name evidence="2" type="ORF">SRO942_LOCUS37491</name>
</gene>